<gene>
    <name evidence="18" type="primary">prkC</name>
    <name evidence="18" type="ORF">GCM10011391_20700</name>
</gene>
<evidence type="ECO:0000256" key="6">
    <source>
        <dbReference type="ARBA" id="ARBA00022777"/>
    </source>
</evidence>
<dbReference type="InterPro" id="IPR017441">
    <property type="entry name" value="Protein_kinase_ATP_BS"/>
</dbReference>
<dbReference type="SUPFAM" id="SSF56112">
    <property type="entry name" value="Protein kinase-like (PK-like)"/>
    <property type="match status" value="1"/>
</dbReference>
<dbReference type="Proteomes" id="UP000628775">
    <property type="component" value="Unassembled WGS sequence"/>
</dbReference>
<dbReference type="PROSITE" id="PS00107">
    <property type="entry name" value="PROTEIN_KINASE_ATP"/>
    <property type="match status" value="1"/>
</dbReference>
<evidence type="ECO:0000259" key="16">
    <source>
        <dbReference type="PROSITE" id="PS50011"/>
    </source>
</evidence>
<evidence type="ECO:0000256" key="9">
    <source>
        <dbReference type="ARBA" id="ARBA00047899"/>
    </source>
</evidence>
<evidence type="ECO:0000313" key="19">
    <source>
        <dbReference type="Proteomes" id="UP000628775"/>
    </source>
</evidence>
<dbReference type="Pfam" id="PF00069">
    <property type="entry name" value="Pkinase"/>
    <property type="match status" value="1"/>
</dbReference>
<feature type="domain" description="PASTA" evidence="17">
    <location>
        <begin position="434"/>
        <end position="502"/>
    </location>
</feature>
<sequence length="698" mass="77624">MIGKRINDRYKIISRIGDGGMAVVYKAEDLILDRYCAVKILRQQFSTDEAFIRRFRREAEAVASLSHSNIVNIYDIGEEEDLYYIVMEYIDGTTLKTYIKEFAPVPPDNAVFVLKQIASAIEHAHQHGIIHRDIKPQNILIDDQDHVKVTDFGIAMGLTSTTITYTNSIMGSAHYISPEQARGGKATVKSDIYGFGIVMYEMLTGQLPFSGDTPVSVALKHLNDEVIPPKELNESLPQSLENIIFRALAKNPDDRYDSMGDLYDDLSTALNPERINEPSIMPFKEEDPDQTLVMTPLKEDKEISSADETSVEPVKKEETETAEKKGEPSGNKGKKKKKKRVIMWTTIGIVLLALIVAAIIVLPKWLQVDNVQVPKVKGLTYEQARDRLEDKQLSVKKKEVYDDDSPAGVVISQDPSAGVEVKEHTQVNLTVSKGPKKEVIQDYVGYDIETVKQLIDENKYKDVKYIGVPSSKDPEGQVIAQTPEAGSKNVPEDTVLELTYSTGPRQISVPDVQGQSKDDAEKALKDAGFEVTFAEGDYSNSVPEGHVLKTDPASESQAEEGTTVTVYLSKGKEEKPKSTVEQITITVNNPTSQNQNNGNSKDSNANDKNADSDNNKDNNNGQDGNQPSTDDDEPQPINVVIYYTDAKHDHEQFVNESITKTKVYNLPLTIDPGSKASYQVYKDGQLIQDKTIHYNDID</sequence>
<keyword evidence="2" id="KW-0723">Serine/threonine-protein kinase</keyword>
<feature type="compositionally biased region" description="Low complexity" evidence="14">
    <location>
        <begin position="588"/>
        <end position="603"/>
    </location>
</feature>
<feature type="region of interest" description="Disordered" evidence="14">
    <location>
        <begin position="297"/>
        <end position="337"/>
    </location>
</feature>
<dbReference type="PROSITE" id="PS51178">
    <property type="entry name" value="PASTA"/>
    <property type="match status" value="3"/>
</dbReference>
<evidence type="ECO:0000256" key="15">
    <source>
        <dbReference type="SAM" id="Phobius"/>
    </source>
</evidence>
<keyword evidence="4" id="KW-0808">Transferase</keyword>
<reference evidence="18" key="1">
    <citation type="journal article" date="2014" name="Int. J. Syst. Evol. Microbiol.">
        <title>Complete genome sequence of Corynebacterium casei LMG S-19264T (=DSM 44701T), isolated from a smear-ripened cheese.</title>
        <authorList>
            <consortium name="US DOE Joint Genome Institute (JGI-PGF)"/>
            <person name="Walter F."/>
            <person name="Albersmeier A."/>
            <person name="Kalinowski J."/>
            <person name="Ruckert C."/>
        </authorList>
    </citation>
    <scope>NUCLEOTIDE SEQUENCE</scope>
    <source>
        <strain evidence="18">CGMCC 1.15371</strain>
    </source>
</reference>
<dbReference type="CDD" id="cd14014">
    <property type="entry name" value="STKc_PknB_like"/>
    <property type="match status" value="1"/>
</dbReference>
<dbReference type="GO" id="GO:0005524">
    <property type="term" value="F:ATP binding"/>
    <property type="evidence" value="ECO:0007669"/>
    <property type="project" value="UniProtKB-UniRule"/>
</dbReference>
<evidence type="ECO:0000256" key="2">
    <source>
        <dbReference type="ARBA" id="ARBA00022527"/>
    </source>
</evidence>
<dbReference type="GO" id="GO:0004674">
    <property type="term" value="F:protein serine/threonine kinase activity"/>
    <property type="evidence" value="ECO:0007669"/>
    <property type="project" value="UniProtKB-KW"/>
</dbReference>
<evidence type="ECO:0000256" key="12">
    <source>
        <dbReference type="ARBA" id="ARBA00070041"/>
    </source>
</evidence>
<dbReference type="Gene3D" id="3.30.10.20">
    <property type="match status" value="3"/>
</dbReference>
<dbReference type="NCBIfam" id="NF033483">
    <property type="entry name" value="PknB_PASTA_kin"/>
    <property type="match status" value="1"/>
</dbReference>
<comment type="catalytic activity">
    <reaction evidence="9">
        <text>L-threonyl-[protein] + ATP = O-phospho-L-threonyl-[protein] + ADP + H(+)</text>
        <dbReference type="Rhea" id="RHEA:46608"/>
        <dbReference type="Rhea" id="RHEA-COMP:11060"/>
        <dbReference type="Rhea" id="RHEA-COMP:11605"/>
        <dbReference type="ChEBI" id="CHEBI:15378"/>
        <dbReference type="ChEBI" id="CHEBI:30013"/>
        <dbReference type="ChEBI" id="CHEBI:30616"/>
        <dbReference type="ChEBI" id="CHEBI:61977"/>
        <dbReference type="ChEBI" id="CHEBI:456216"/>
        <dbReference type="EC" id="2.7.11.1"/>
    </reaction>
</comment>
<dbReference type="GO" id="GO:0009847">
    <property type="term" value="P:spore germination"/>
    <property type="evidence" value="ECO:0007669"/>
    <property type="project" value="UniProtKB-ARBA"/>
</dbReference>
<comment type="caution">
    <text evidence="18">The sequence shown here is derived from an EMBL/GenBank/DDBJ whole genome shotgun (WGS) entry which is preliminary data.</text>
</comment>
<evidence type="ECO:0000256" key="4">
    <source>
        <dbReference type="ARBA" id="ARBA00022679"/>
    </source>
</evidence>
<dbReference type="GO" id="GO:0007165">
    <property type="term" value="P:signal transduction"/>
    <property type="evidence" value="ECO:0007669"/>
    <property type="project" value="UniProtKB-ARBA"/>
</dbReference>
<dbReference type="FunFam" id="1.10.510.10:FF:000021">
    <property type="entry name" value="Serine/threonine protein kinase"/>
    <property type="match status" value="1"/>
</dbReference>
<comment type="subcellular location">
    <subcellularLocation>
        <location evidence="11">Spore membrane</location>
        <topology evidence="11">Single-pass type II membrane protein</topology>
    </subcellularLocation>
</comment>
<dbReference type="Gene3D" id="3.30.200.20">
    <property type="entry name" value="Phosphorylase Kinase, domain 1"/>
    <property type="match status" value="1"/>
</dbReference>
<dbReference type="InterPro" id="IPR005543">
    <property type="entry name" value="PASTA_dom"/>
</dbReference>
<reference evidence="18" key="2">
    <citation type="submission" date="2020-09" db="EMBL/GenBank/DDBJ databases">
        <authorList>
            <person name="Sun Q."/>
            <person name="Zhou Y."/>
        </authorList>
    </citation>
    <scope>NUCLEOTIDE SEQUENCE</scope>
    <source>
        <strain evidence="18">CGMCC 1.15371</strain>
    </source>
</reference>
<comment type="catalytic activity">
    <reaction evidence="10">
        <text>L-seryl-[protein] + ATP = O-phospho-L-seryl-[protein] + ADP + H(+)</text>
        <dbReference type="Rhea" id="RHEA:17989"/>
        <dbReference type="Rhea" id="RHEA-COMP:9863"/>
        <dbReference type="Rhea" id="RHEA-COMP:11604"/>
        <dbReference type="ChEBI" id="CHEBI:15378"/>
        <dbReference type="ChEBI" id="CHEBI:29999"/>
        <dbReference type="ChEBI" id="CHEBI:30616"/>
        <dbReference type="ChEBI" id="CHEBI:83421"/>
        <dbReference type="ChEBI" id="CHEBI:456216"/>
        <dbReference type="EC" id="2.7.11.1"/>
    </reaction>
</comment>
<evidence type="ECO:0000256" key="11">
    <source>
        <dbReference type="ARBA" id="ARBA00060432"/>
    </source>
</evidence>
<dbReference type="PROSITE" id="PS00108">
    <property type="entry name" value="PROTEIN_KINASE_ST"/>
    <property type="match status" value="1"/>
</dbReference>
<dbReference type="Pfam" id="PF03793">
    <property type="entry name" value="PASTA"/>
    <property type="match status" value="3"/>
</dbReference>
<keyword evidence="7 13" id="KW-0067">ATP-binding</keyword>
<dbReference type="EC" id="2.7.11.1" evidence="1"/>
<evidence type="ECO:0000259" key="17">
    <source>
        <dbReference type="PROSITE" id="PS51178"/>
    </source>
</evidence>
<keyword evidence="19" id="KW-1185">Reference proteome</keyword>
<dbReference type="EMBL" id="BMIR01000008">
    <property type="protein sequence ID" value="GGE41803.1"/>
    <property type="molecule type" value="Genomic_DNA"/>
</dbReference>
<name>A0A8J2W1K7_9BACL</name>
<keyword evidence="15" id="KW-0472">Membrane</keyword>
<feature type="domain" description="PASTA" evidence="17">
    <location>
        <begin position="367"/>
        <end position="433"/>
    </location>
</feature>
<feature type="domain" description="PASTA" evidence="17">
    <location>
        <begin position="503"/>
        <end position="570"/>
    </location>
</feature>
<dbReference type="AlphaFoldDB" id="A0A8J2W1K7"/>
<feature type="region of interest" description="Disordered" evidence="14">
    <location>
        <begin position="586"/>
        <end position="636"/>
    </location>
</feature>
<feature type="compositionally biased region" description="Basic and acidic residues" evidence="14">
    <location>
        <begin position="313"/>
        <end position="327"/>
    </location>
</feature>
<dbReference type="SMART" id="SM00220">
    <property type="entry name" value="S_TKc"/>
    <property type="match status" value="1"/>
</dbReference>
<dbReference type="InterPro" id="IPR011009">
    <property type="entry name" value="Kinase-like_dom_sf"/>
</dbReference>
<dbReference type="FunFam" id="3.30.200.20:FF:000035">
    <property type="entry name" value="Serine/threonine protein kinase Stk1"/>
    <property type="match status" value="1"/>
</dbReference>
<keyword evidence="5 13" id="KW-0547">Nucleotide-binding</keyword>
<evidence type="ECO:0000256" key="3">
    <source>
        <dbReference type="ARBA" id="ARBA00022544"/>
    </source>
</evidence>
<feature type="compositionally biased region" description="Basic and acidic residues" evidence="14">
    <location>
        <begin position="604"/>
        <end position="616"/>
    </location>
</feature>
<dbReference type="InterPro" id="IPR008271">
    <property type="entry name" value="Ser/Thr_kinase_AS"/>
</dbReference>
<dbReference type="PANTHER" id="PTHR43289:SF34">
    <property type="entry name" value="SERINE_THREONINE-PROTEIN KINASE YBDM-RELATED"/>
    <property type="match status" value="1"/>
</dbReference>
<proteinExistence type="predicted"/>
<dbReference type="SUPFAM" id="SSF54184">
    <property type="entry name" value="Penicillin-binding protein 2x (pbp-2x), c-terminal domain"/>
    <property type="match status" value="1"/>
</dbReference>
<evidence type="ECO:0000256" key="10">
    <source>
        <dbReference type="ARBA" id="ARBA00048679"/>
    </source>
</evidence>
<dbReference type="Gene3D" id="1.10.510.10">
    <property type="entry name" value="Transferase(Phosphotransferase) domain 1"/>
    <property type="match status" value="1"/>
</dbReference>
<keyword evidence="15" id="KW-0812">Transmembrane</keyword>
<dbReference type="GO" id="GO:0071224">
    <property type="term" value="P:cellular response to peptidoglycan"/>
    <property type="evidence" value="ECO:0007669"/>
    <property type="project" value="UniProtKB-ARBA"/>
</dbReference>
<accession>A0A8J2W1K7</accession>
<evidence type="ECO:0000313" key="18">
    <source>
        <dbReference type="EMBL" id="GGE41803.1"/>
    </source>
</evidence>
<evidence type="ECO:0000256" key="14">
    <source>
        <dbReference type="SAM" id="MobiDB-lite"/>
    </source>
</evidence>
<evidence type="ECO:0000256" key="1">
    <source>
        <dbReference type="ARBA" id="ARBA00012513"/>
    </source>
</evidence>
<evidence type="ECO:0000256" key="5">
    <source>
        <dbReference type="ARBA" id="ARBA00022741"/>
    </source>
</evidence>
<dbReference type="CDD" id="cd06577">
    <property type="entry name" value="PASTA_pknB"/>
    <property type="match status" value="3"/>
</dbReference>
<dbReference type="RefSeq" id="WP_188693181.1">
    <property type="nucleotide sequence ID" value="NZ_BMIR01000008.1"/>
</dbReference>
<dbReference type="PANTHER" id="PTHR43289">
    <property type="entry name" value="MITOGEN-ACTIVATED PROTEIN KINASE KINASE KINASE 20-RELATED"/>
    <property type="match status" value="1"/>
</dbReference>
<feature type="domain" description="Protein kinase" evidence="16">
    <location>
        <begin position="10"/>
        <end position="270"/>
    </location>
</feature>
<feature type="transmembrane region" description="Helical" evidence="15">
    <location>
        <begin position="341"/>
        <end position="366"/>
    </location>
</feature>
<evidence type="ECO:0000256" key="7">
    <source>
        <dbReference type="ARBA" id="ARBA00022840"/>
    </source>
</evidence>
<dbReference type="SMART" id="SM00740">
    <property type="entry name" value="PASTA"/>
    <property type="match status" value="3"/>
</dbReference>
<protein>
    <recommendedName>
        <fullName evidence="12">Serine/threonine-protein kinase PrkC</fullName>
        <ecNumber evidence="1">2.7.11.1</ecNumber>
    </recommendedName>
</protein>
<feature type="binding site" evidence="13">
    <location>
        <position position="39"/>
    </location>
    <ligand>
        <name>ATP</name>
        <dbReference type="ChEBI" id="CHEBI:30616"/>
    </ligand>
</feature>
<evidence type="ECO:0000256" key="13">
    <source>
        <dbReference type="PROSITE-ProRule" id="PRU10141"/>
    </source>
</evidence>
<dbReference type="InterPro" id="IPR000719">
    <property type="entry name" value="Prot_kinase_dom"/>
</dbReference>
<dbReference type="PROSITE" id="PS50011">
    <property type="entry name" value="PROTEIN_KINASE_DOM"/>
    <property type="match status" value="1"/>
</dbReference>
<keyword evidence="6 18" id="KW-0418">Kinase</keyword>
<feature type="region of interest" description="Disordered" evidence="14">
    <location>
        <begin position="535"/>
        <end position="562"/>
    </location>
</feature>
<feature type="compositionally biased region" description="Polar residues" evidence="14">
    <location>
        <begin position="553"/>
        <end position="562"/>
    </location>
</feature>
<organism evidence="18 19">
    <name type="scientific">Pullulanibacillus camelliae</name>
    <dbReference type="NCBI Taxonomy" id="1707096"/>
    <lineage>
        <taxon>Bacteria</taxon>
        <taxon>Bacillati</taxon>
        <taxon>Bacillota</taxon>
        <taxon>Bacilli</taxon>
        <taxon>Bacillales</taxon>
        <taxon>Sporolactobacillaceae</taxon>
        <taxon>Pullulanibacillus</taxon>
    </lineage>
</organism>
<evidence type="ECO:0000256" key="8">
    <source>
        <dbReference type="ARBA" id="ARBA00022968"/>
    </source>
</evidence>
<dbReference type="Gene3D" id="2.60.40.2560">
    <property type="match status" value="1"/>
</dbReference>
<keyword evidence="3" id="KW-0309">Germination</keyword>
<keyword evidence="8" id="KW-0735">Signal-anchor</keyword>
<keyword evidence="15" id="KW-1133">Transmembrane helix</keyword>